<dbReference type="RefSeq" id="WP_065732608.1">
    <property type="nucleotide sequence ID" value="NZ_CP016428.1"/>
</dbReference>
<dbReference type="InterPro" id="IPR046433">
    <property type="entry name" value="ActCoA_hydro"/>
</dbReference>
<dbReference type="GO" id="GO:0016787">
    <property type="term" value="F:hydrolase activity"/>
    <property type="evidence" value="ECO:0007669"/>
    <property type="project" value="UniProtKB-KW"/>
</dbReference>
<evidence type="ECO:0000259" key="1">
    <source>
        <dbReference type="Pfam" id="PF13336"/>
    </source>
</evidence>
<name>A0A1B1URR5_9BRAD</name>
<dbReference type="Proteomes" id="UP000092839">
    <property type="component" value="Chromosome"/>
</dbReference>
<proteinExistence type="predicted"/>
<feature type="domain" description="Acetyl-CoA hydrolase/transferase C-terminal" evidence="1">
    <location>
        <begin position="334"/>
        <end position="495"/>
    </location>
</feature>
<dbReference type="OrthoDB" id="9801795at2"/>
<dbReference type="EMBL" id="CP016428">
    <property type="protein sequence ID" value="ANW05481.1"/>
    <property type="molecule type" value="Genomic_DNA"/>
</dbReference>
<dbReference type="Gene3D" id="3.40.1080.20">
    <property type="entry name" value="Acetyl-CoA hydrolase/transferase C-terminal domain"/>
    <property type="match status" value="1"/>
</dbReference>
<dbReference type="STRING" id="1274631.LMTR13_11175"/>
<organism evidence="2 3">
    <name type="scientific">Bradyrhizobium icense</name>
    <dbReference type="NCBI Taxonomy" id="1274631"/>
    <lineage>
        <taxon>Bacteria</taxon>
        <taxon>Pseudomonadati</taxon>
        <taxon>Pseudomonadota</taxon>
        <taxon>Alphaproteobacteria</taxon>
        <taxon>Hyphomicrobiales</taxon>
        <taxon>Nitrobacteraceae</taxon>
        <taxon>Bradyrhizobium</taxon>
    </lineage>
</organism>
<keyword evidence="2" id="KW-0378">Hydrolase</keyword>
<gene>
    <name evidence="2" type="ORF">LMTR13_11175</name>
</gene>
<dbReference type="Gene3D" id="3.30.750.70">
    <property type="entry name" value="4-hydroxybutyrate coenzyme like domains"/>
    <property type="match status" value="1"/>
</dbReference>
<dbReference type="KEGG" id="bic:LMTR13_11175"/>
<keyword evidence="3" id="KW-1185">Reference proteome</keyword>
<sequence length="628" mass="69011">MPKLFSDPEAIAEDIIRDVGTNLVVGLPLGLGKANHIVNALYARAAADRAINLTFFSALTLEKPRASSLLERRFISPVIDRLFGGYPDLTYANALHAGELPPNVKVIEFFFLAGKWLHVPFAQQHYISANYTHASSYLLTRGLNVVTQLVAKRVVNGVTRYSLSCNTDTTLDILRAREQGRASFKLIGQVNSELPFMPGLGDLPADEFSAVLDSPATDFPLFAPPAEPVSDTKYAIGLHAASLVPDGGTLQIGIGQVGDALAQGLIVRHRDNAQFRAIVKRLAPGVEPVESAPFAKGIYGVSEMLIEAFLGLLEADILKREVDGVVLHGAFFLGPKSFYRALREMPAEQLARIQMMPVSFTNELYGDEDAKRRARVDARFVNNAMMATLMGAAVSDGLDDGQVISGVGGQYNFVAQAFALQGARSILTLEATRQAGRRTHSNIRWNYGHQTIPRHLRDVFVTEYGVADVRGKSDAETIAAMLAVTDSRFQDELVKIARDAGKLPKAFEIPRAHRENFPERIVDALKPAREAGLLPSFPFGSDFTEVEQRLIPALQLLREAQRMPLRLPGLLWQGMTQPPDAAARECLARLGLDRPTTFAERGYRALVNAALARSRIHDFRRPCERRDP</sequence>
<dbReference type="Gene3D" id="3.40.1080.10">
    <property type="entry name" value="Glutaconate Coenzyme A-transferase"/>
    <property type="match status" value="1"/>
</dbReference>
<protein>
    <submittedName>
        <fullName evidence="2">Acetyl-CoA hydrolase</fullName>
    </submittedName>
</protein>
<dbReference type="PANTHER" id="PTHR21432:SF20">
    <property type="entry name" value="ACETYL-COA HYDROLASE"/>
    <property type="match status" value="1"/>
</dbReference>
<evidence type="ECO:0000313" key="3">
    <source>
        <dbReference type="Proteomes" id="UP000092839"/>
    </source>
</evidence>
<dbReference type="AlphaFoldDB" id="A0A1B1URR5"/>
<dbReference type="Pfam" id="PF13336">
    <property type="entry name" value="AcetylCoA_hyd_C"/>
    <property type="match status" value="1"/>
</dbReference>
<dbReference type="PANTHER" id="PTHR21432">
    <property type="entry name" value="ACETYL-COA HYDROLASE-RELATED"/>
    <property type="match status" value="1"/>
</dbReference>
<evidence type="ECO:0000313" key="2">
    <source>
        <dbReference type="EMBL" id="ANW05481.1"/>
    </source>
</evidence>
<dbReference type="SUPFAM" id="SSF100950">
    <property type="entry name" value="NagB/RpiA/CoA transferase-like"/>
    <property type="match status" value="1"/>
</dbReference>
<dbReference type="InterPro" id="IPR026888">
    <property type="entry name" value="AcetylCoA_hyd_C"/>
</dbReference>
<reference evidence="2 3" key="1">
    <citation type="submission" date="2016-07" db="EMBL/GenBank/DDBJ databases">
        <title>Complete genome sequence of Bradyrhizobium icense LMTR 13T, a potential inoculant strain isolated from lima bean (Phaseolus lunatus) in Peru.</title>
        <authorList>
            <person name="Ormeno-Orrillo E."/>
            <person name="Duran D."/>
            <person name="Rogel M.A."/>
            <person name="Rey L."/>
            <person name="Imperial J."/>
            <person name="Ruiz-Argueso T."/>
            <person name="Martinez-Romero E."/>
        </authorList>
    </citation>
    <scope>NUCLEOTIDE SEQUENCE [LARGE SCALE GENOMIC DNA]</scope>
    <source>
        <strain evidence="2 3">LMTR 13</strain>
    </source>
</reference>
<accession>A0A1B1URR5</accession>
<dbReference type="InterPro" id="IPR037171">
    <property type="entry name" value="NagB/RpiA_transferase-like"/>
</dbReference>
<dbReference type="GO" id="GO:0006083">
    <property type="term" value="P:acetate metabolic process"/>
    <property type="evidence" value="ECO:0007669"/>
    <property type="project" value="InterPro"/>
</dbReference>
<dbReference type="GO" id="GO:0008775">
    <property type="term" value="F:acetate CoA-transferase activity"/>
    <property type="evidence" value="ECO:0007669"/>
    <property type="project" value="InterPro"/>
</dbReference>
<dbReference type="InterPro" id="IPR038460">
    <property type="entry name" value="AcetylCoA_hyd_C_sf"/>
</dbReference>